<comment type="caution">
    <text evidence="1">The sequence shown here is derived from an EMBL/GenBank/DDBJ whole genome shotgun (WGS) entry which is preliminary data.</text>
</comment>
<evidence type="ECO:0000313" key="1">
    <source>
        <dbReference type="EMBL" id="NDP47193.1"/>
    </source>
</evidence>
<gene>
    <name evidence="1" type="ORF">GZ085_02155</name>
</gene>
<evidence type="ECO:0000313" key="2">
    <source>
        <dbReference type="Proteomes" id="UP000483432"/>
    </source>
</evidence>
<accession>A0A7C9JVI1</accession>
<dbReference type="AlphaFoldDB" id="A0A7C9JVI1"/>
<reference evidence="1 2" key="1">
    <citation type="submission" date="2019-09" db="EMBL/GenBank/DDBJ databases">
        <title>H2 Metabolism Revealed by Metagenomic Analysis in Subglacial Sediment of East Antarctica.</title>
        <authorList>
            <person name="Yang Z."/>
            <person name="Zhang Y."/>
            <person name="Lv Y."/>
            <person name="Yan W."/>
            <person name="Xiao X."/>
            <person name="Sun B."/>
            <person name="Ma H."/>
        </authorList>
    </citation>
    <scope>NUCLEOTIDE SEQUENCE [LARGE SCALE GENOMIC DNA]</scope>
    <source>
        <strain evidence="1">Bin2_2</strain>
    </source>
</reference>
<sequence length="177" mass="20153">MASKKTSQSETDVALKTLDLLQELVWAIRSRESSELINGVSYLRQLAINEGMERRKAEKRAKPTLRDRKRDLKTLVGSMPLVLADTELFPSNEDIAKFAMEALQISIARWEKRSRYEMIGMLVMESINASPGRLREVGDMLNKISDESESMAQIKQRSRQTGFSWNEAIRSLSTSVE</sequence>
<name>A0A7C9JVI1_9PROT</name>
<dbReference type="Proteomes" id="UP000483432">
    <property type="component" value="Unassembled WGS sequence"/>
</dbReference>
<organism evidence="1 2">
    <name type="scientific">Sulfuriferula multivorans</name>
    <dbReference type="NCBI Taxonomy" id="1559896"/>
    <lineage>
        <taxon>Bacteria</taxon>
        <taxon>Pseudomonadati</taxon>
        <taxon>Pseudomonadota</taxon>
        <taxon>Betaproteobacteria</taxon>
        <taxon>Nitrosomonadales</taxon>
        <taxon>Sulfuricellaceae</taxon>
        <taxon>Sulfuriferula</taxon>
    </lineage>
</organism>
<dbReference type="EMBL" id="JAAFGW010000017">
    <property type="protein sequence ID" value="NDP47193.1"/>
    <property type="molecule type" value="Genomic_DNA"/>
</dbReference>
<protein>
    <submittedName>
        <fullName evidence="1">Uncharacterized protein</fullName>
    </submittedName>
</protein>
<proteinExistence type="predicted"/>